<evidence type="ECO:0000256" key="3">
    <source>
        <dbReference type="ARBA" id="ARBA00022553"/>
    </source>
</evidence>
<protein>
    <submittedName>
        <fullName evidence="12">Response regulator transcription factor</fullName>
    </submittedName>
</protein>
<gene>
    <name evidence="12" type="ORF">G3I74_03420</name>
</gene>
<dbReference type="EMBL" id="JAAGSC010000031">
    <property type="protein sequence ID" value="NDY94774.1"/>
    <property type="molecule type" value="Genomic_DNA"/>
</dbReference>
<keyword evidence="7" id="KW-0804">Transcription</keyword>
<dbReference type="GO" id="GO:0000976">
    <property type="term" value="F:transcription cis-regulatory region binding"/>
    <property type="evidence" value="ECO:0007669"/>
    <property type="project" value="TreeGrafter"/>
</dbReference>
<dbReference type="GO" id="GO:0006355">
    <property type="term" value="P:regulation of DNA-templated transcription"/>
    <property type="evidence" value="ECO:0007669"/>
    <property type="project" value="InterPro"/>
</dbReference>
<dbReference type="InterPro" id="IPR036388">
    <property type="entry name" value="WH-like_DNA-bd_sf"/>
</dbReference>
<keyword evidence="2" id="KW-0963">Cytoplasm</keyword>
<evidence type="ECO:0000256" key="4">
    <source>
        <dbReference type="ARBA" id="ARBA00023012"/>
    </source>
</evidence>
<dbReference type="PANTHER" id="PTHR48111">
    <property type="entry name" value="REGULATOR OF RPOS"/>
    <property type="match status" value="1"/>
</dbReference>
<dbReference type="CDD" id="cd00383">
    <property type="entry name" value="trans_reg_C"/>
    <property type="match status" value="1"/>
</dbReference>
<evidence type="ECO:0000313" key="13">
    <source>
        <dbReference type="Proteomes" id="UP000484885"/>
    </source>
</evidence>
<keyword evidence="6 9" id="KW-0238">DNA-binding</keyword>
<accession>A0A845UW70</accession>
<dbReference type="SUPFAM" id="SSF52172">
    <property type="entry name" value="CheY-like"/>
    <property type="match status" value="1"/>
</dbReference>
<dbReference type="PROSITE" id="PS51755">
    <property type="entry name" value="OMPR_PHOB"/>
    <property type="match status" value="1"/>
</dbReference>
<keyword evidence="5" id="KW-0805">Transcription regulation</keyword>
<feature type="DNA-binding region" description="OmpR/PhoB-type" evidence="9">
    <location>
        <begin position="127"/>
        <end position="226"/>
    </location>
</feature>
<dbReference type="GO" id="GO:0032993">
    <property type="term" value="C:protein-DNA complex"/>
    <property type="evidence" value="ECO:0007669"/>
    <property type="project" value="TreeGrafter"/>
</dbReference>
<dbReference type="InterPro" id="IPR039420">
    <property type="entry name" value="WalR-like"/>
</dbReference>
<dbReference type="SMART" id="SM00448">
    <property type="entry name" value="REC"/>
    <property type="match status" value="1"/>
</dbReference>
<dbReference type="Gene3D" id="3.40.50.2300">
    <property type="match status" value="1"/>
</dbReference>
<dbReference type="InterPro" id="IPR011006">
    <property type="entry name" value="CheY-like_superfamily"/>
</dbReference>
<sequence>MPCRRVLLVDDDRELAAMLVEYLSADGWQVETAARGPDGLDAALSDRFDVLILDIMLPGMNGLDVLRALRAKSELPVIMLTARGDDTDRIVGLELGADDYLPKPFNPRELGARLRALTRRVRDSGDAPWVELHGLRLNSAERRVSVDGEPLALTGAEFSLLEALMKRPGEVLGKDELARHALGRELHAMDRSIDTHVSRLRAKLPASVRERIRIQAVRGRGYLLTSGPG</sequence>
<dbReference type="Gene3D" id="1.10.10.10">
    <property type="entry name" value="Winged helix-like DNA-binding domain superfamily/Winged helix DNA-binding domain"/>
    <property type="match status" value="1"/>
</dbReference>
<dbReference type="PROSITE" id="PS50110">
    <property type="entry name" value="RESPONSE_REGULATORY"/>
    <property type="match status" value="1"/>
</dbReference>
<dbReference type="FunFam" id="3.40.50.2300:FF:000001">
    <property type="entry name" value="DNA-binding response regulator PhoB"/>
    <property type="match status" value="1"/>
</dbReference>
<dbReference type="GO" id="GO:0000156">
    <property type="term" value="F:phosphorelay response regulator activity"/>
    <property type="evidence" value="ECO:0007669"/>
    <property type="project" value="TreeGrafter"/>
</dbReference>
<dbReference type="Proteomes" id="UP000484885">
    <property type="component" value="Unassembled WGS sequence"/>
</dbReference>
<evidence type="ECO:0000259" key="10">
    <source>
        <dbReference type="PROSITE" id="PS50110"/>
    </source>
</evidence>
<keyword evidence="3 8" id="KW-0597">Phosphoprotein</keyword>
<dbReference type="AlphaFoldDB" id="A0A845UW70"/>
<dbReference type="GO" id="GO:0005829">
    <property type="term" value="C:cytosol"/>
    <property type="evidence" value="ECO:0007669"/>
    <property type="project" value="TreeGrafter"/>
</dbReference>
<dbReference type="InterPro" id="IPR001867">
    <property type="entry name" value="OmpR/PhoB-type_DNA-bd"/>
</dbReference>
<evidence type="ECO:0000256" key="2">
    <source>
        <dbReference type="ARBA" id="ARBA00022490"/>
    </source>
</evidence>
<dbReference type="Gene3D" id="6.10.250.690">
    <property type="match status" value="1"/>
</dbReference>
<dbReference type="SMART" id="SM00862">
    <property type="entry name" value="Trans_reg_C"/>
    <property type="match status" value="1"/>
</dbReference>
<dbReference type="PANTHER" id="PTHR48111:SF39">
    <property type="entry name" value="TRANSCRIPTIONAL REGULATORY PROTEIN CPXR"/>
    <property type="match status" value="1"/>
</dbReference>
<organism evidence="12 13">
    <name type="scientific">Wenzhouxiangella limi</name>
    <dbReference type="NCBI Taxonomy" id="2707351"/>
    <lineage>
        <taxon>Bacteria</taxon>
        <taxon>Pseudomonadati</taxon>
        <taxon>Pseudomonadota</taxon>
        <taxon>Gammaproteobacteria</taxon>
        <taxon>Chromatiales</taxon>
        <taxon>Wenzhouxiangellaceae</taxon>
        <taxon>Wenzhouxiangella</taxon>
    </lineage>
</organism>
<keyword evidence="13" id="KW-1185">Reference proteome</keyword>
<dbReference type="Pfam" id="PF00072">
    <property type="entry name" value="Response_reg"/>
    <property type="match status" value="1"/>
</dbReference>
<keyword evidence="4" id="KW-0902">Two-component regulatory system</keyword>
<feature type="domain" description="OmpR/PhoB-type" evidence="11">
    <location>
        <begin position="127"/>
        <end position="226"/>
    </location>
</feature>
<feature type="modified residue" description="4-aspartylphosphate" evidence="8">
    <location>
        <position position="54"/>
    </location>
</feature>
<evidence type="ECO:0000256" key="7">
    <source>
        <dbReference type="ARBA" id="ARBA00023163"/>
    </source>
</evidence>
<evidence type="ECO:0000256" key="8">
    <source>
        <dbReference type="PROSITE-ProRule" id="PRU00169"/>
    </source>
</evidence>
<evidence type="ECO:0000256" key="6">
    <source>
        <dbReference type="ARBA" id="ARBA00023125"/>
    </source>
</evidence>
<evidence type="ECO:0000256" key="1">
    <source>
        <dbReference type="ARBA" id="ARBA00004496"/>
    </source>
</evidence>
<proteinExistence type="predicted"/>
<evidence type="ECO:0000313" key="12">
    <source>
        <dbReference type="EMBL" id="NDY94774.1"/>
    </source>
</evidence>
<dbReference type="InterPro" id="IPR001789">
    <property type="entry name" value="Sig_transdc_resp-reg_receiver"/>
</dbReference>
<dbReference type="RefSeq" id="WP_164210158.1">
    <property type="nucleotide sequence ID" value="NZ_JAAGSC010000031.1"/>
</dbReference>
<name>A0A845UW70_9GAMM</name>
<comment type="caution">
    <text evidence="12">The sequence shown here is derived from an EMBL/GenBank/DDBJ whole genome shotgun (WGS) entry which is preliminary data.</text>
</comment>
<feature type="domain" description="Response regulatory" evidence="10">
    <location>
        <begin position="5"/>
        <end position="118"/>
    </location>
</feature>
<reference evidence="12 13" key="1">
    <citation type="submission" date="2020-02" db="EMBL/GenBank/DDBJ databases">
        <authorList>
            <person name="Zhang X.-Y."/>
        </authorList>
    </citation>
    <scope>NUCLEOTIDE SEQUENCE [LARGE SCALE GENOMIC DNA]</scope>
    <source>
        <strain evidence="12 13">C33</strain>
    </source>
</reference>
<comment type="subcellular location">
    <subcellularLocation>
        <location evidence="1">Cytoplasm</location>
    </subcellularLocation>
</comment>
<evidence type="ECO:0000256" key="9">
    <source>
        <dbReference type="PROSITE-ProRule" id="PRU01091"/>
    </source>
</evidence>
<evidence type="ECO:0000256" key="5">
    <source>
        <dbReference type="ARBA" id="ARBA00023015"/>
    </source>
</evidence>
<evidence type="ECO:0000259" key="11">
    <source>
        <dbReference type="PROSITE" id="PS51755"/>
    </source>
</evidence>
<dbReference type="Pfam" id="PF00486">
    <property type="entry name" value="Trans_reg_C"/>
    <property type="match status" value="1"/>
</dbReference>